<dbReference type="InterPro" id="IPR035437">
    <property type="entry name" value="SNase_OB-fold_sf"/>
</dbReference>
<dbReference type="RefSeq" id="WP_095509511.1">
    <property type="nucleotide sequence ID" value="NZ_MQWD01000001.1"/>
</dbReference>
<evidence type="ECO:0000259" key="1">
    <source>
        <dbReference type="PROSITE" id="PS50830"/>
    </source>
</evidence>
<dbReference type="Pfam" id="PF00565">
    <property type="entry name" value="SNase"/>
    <property type="match status" value="1"/>
</dbReference>
<dbReference type="SUPFAM" id="SSF50199">
    <property type="entry name" value="Staphylococcal nuclease"/>
    <property type="match status" value="1"/>
</dbReference>
<organism evidence="2 3">
    <name type="scientific">Rubrivirga marina</name>
    <dbReference type="NCBI Taxonomy" id="1196024"/>
    <lineage>
        <taxon>Bacteria</taxon>
        <taxon>Pseudomonadati</taxon>
        <taxon>Rhodothermota</taxon>
        <taxon>Rhodothermia</taxon>
        <taxon>Rhodothermales</taxon>
        <taxon>Rubricoccaceae</taxon>
        <taxon>Rubrivirga</taxon>
    </lineage>
</organism>
<evidence type="ECO:0000313" key="3">
    <source>
        <dbReference type="Proteomes" id="UP000216339"/>
    </source>
</evidence>
<protein>
    <recommendedName>
        <fullName evidence="1">TNase-like domain-containing protein</fullName>
    </recommendedName>
</protein>
<dbReference type="Proteomes" id="UP000216339">
    <property type="component" value="Unassembled WGS sequence"/>
</dbReference>
<comment type="caution">
    <text evidence="2">The sequence shown here is derived from an EMBL/GenBank/DDBJ whole genome shotgun (WGS) entry which is preliminary data.</text>
</comment>
<keyword evidence="3" id="KW-1185">Reference proteome</keyword>
<dbReference type="PROSITE" id="PS50830">
    <property type="entry name" value="TNASE_3"/>
    <property type="match status" value="1"/>
</dbReference>
<reference evidence="2 3" key="1">
    <citation type="submission" date="2016-11" db="EMBL/GenBank/DDBJ databases">
        <title>Study of marine rhodopsin-containing bacteria.</title>
        <authorList>
            <person name="Yoshizawa S."/>
            <person name="Kumagai Y."/>
            <person name="Kogure K."/>
        </authorList>
    </citation>
    <scope>NUCLEOTIDE SEQUENCE [LARGE SCALE GENOMIC DNA]</scope>
    <source>
        <strain evidence="2 3">SAORIC-28</strain>
    </source>
</reference>
<name>A0A271IY33_9BACT</name>
<dbReference type="SMART" id="SM00318">
    <property type="entry name" value="SNc"/>
    <property type="match status" value="1"/>
</dbReference>
<proteinExistence type="predicted"/>
<dbReference type="AlphaFoldDB" id="A0A271IY33"/>
<sequence>MQPAYRYHAVVASVYDGDTFRANVDLGFMTWIKNVNFRMFGIDTPELRGVPAAEKEAGYAARDRVLELMPVGAEVLIESTKVGKYGRYLADVYREIDGVEVHVNQTLIDEGHAVPYLV</sequence>
<feature type="domain" description="TNase-like" evidence="1">
    <location>
        <begin position="5"/>
        <end position="118"/>
    </location>
</feature>
<dbReference type="EMBL" id="MQWD01000001">
    <property type="protein sequence ID" value="PAP75868.1"/>
    <property type="molecule type" value="Genomic_DNA"/>
</dbReference>
<dbReference type="Gene3D" id="2.40.50.90">
    <property type="match status" value="1"/>
</dbReference>
<gene>
    <name evidence="2" type="ORF">BSZ37_05135</name>
</gene>
<dbReference type="OrthoDB" id="309040at2"/>
<evidence type="ECO:0000313" key="2">
    <source>
        <dbReference type="EMBL" id="PAP75868.1"/>
    </source>
</evidence>
<accession>A0A271IY33</accession>
<dbReference type="InterPro" id="IPR016071">
    <property type="entry name" value="Staphylococal_nuclease_OB-fold"/>
</dbReference>